<feature type="transmembrane region" description="Helical" evidence="8">
    <location>
        <begin position="295"/>
        <end position="312"/>
    </location>
</feature>
<gene>
    <name evidence="9" type="ORF">GCM10007301_30560</name>
</gene>
<feature type="transmembrane region" description="Helical" evidence="8">
    <location>
        <begin position="20"/>
        <end position="45"/>
    </location>
</feature>
<evidence type="ECO:0000256" key="4">
    <source>
        <dbReference type="ARBA" id="ARBA00022475"/>
    </source>
</evidence>
<dbReference type="Gene3D" id="1.10.3470.10">
    <property type="entry name" value="ABC transporter involved in vitamin B12 uptake, BtuC"/>
    <property type="match status" value="1"/>
</dbReference>
<dbReference type="SUPFAM" id="SSF81345">
    <property type="entry name" value="ABC transporter involved in vitamin B12 uptake, BtuC"/>
    <property type="match status" value="1"/>
</dbReference>
<sequence length="350" mass="36451">MTSPSHANGYRRFALGPVALLARPVAVLACLALALLVMGLAAYAVSRGSYAIALPDLARLLRAPDTGTREQLYILYDIRMPRILIAALSGAMLGLAGAAMQSITRNGLADPGLIGVKEGASVMVLAVILLFPAASVGWRPVAGMAGGLCVALLVILIARDLSRTRFVLVGIGVSWMLSSIVLIFLTTADIRDVQTALVWMTGSLHAAGWPLLSVAAIWALAGTVILFATARASDAALLGDGAATGLGVRLRRLSVLRLAAPVLMTAASVSCVGSLGFVGLMAPHMARFLMRGNQVTLLASSALVGALLVLAADTIGRLAFAPLQIPAGIVMSVMGVPFFLLLLWRRRNQL</sequence>
<evidence type="ECO:0000256" key="7">
    <source>
        <dbReference type="ARBA" id="ARBA00023136"/>
    </source>
</evidence>
<dbReference type="Proteomes" id="UP000606044">
    <property type="component" value="Unassembled WGS sequence"/>
</dbReference>
<feature type="transmembrane region" description="Helical" evidence="8">
    <location>
        <begin position="83"/>
        <end position="103"/>
    </location>
</feature>
<reference evidence="9" key="2">
    <citation type="submission" date="2020-09" db="EMBL/GenBank/DDBJ databases">
        <authorList>
            <person name="Sun Q."/>
            <person name="Sedlacek I."/>
        </authorList>
    </citation>
    <scope>NUCLEOTIDE SEQUENCE</scope>
    <source>
        <strain evidence="9">CCM 7897</strain>
    </source>
</reference>
<keyword evidence="3" id="KW-0813">Transport</keyword>
<evidence type="ECO:0000256" key="5">
    <source>
        <dbReference type="ARBA" id="ARBA00022692"/>
    </source>
</evidence>
<organism evidence="9 10">
    <name type="scientific">Azorhizobium oxalatiphilum</name>
    <dbReference type="NCBI Taxonomy" id="980631"/>
    <lineage>
        <taxon>Bacteria</taxon>
        <taxon>Pseudomonadati</taxon>
        <taxon>Pseudomonadota</taxon>
        <taxon>Alphaproteobacteria</taxon>
        <taxon>Hyphomicrobiales</taxon>
        <taxon>Xanthobacteraceae</taxon>
        <taxon>Azorhizobium</taxon>
    </lineage>
</organism>
<name>A0A917FBY2_9HYPH</name>
<evidence type="ECO:0000256" key="6">
    <source>
        <dbReference type="ARBA" id="ARBA00022989"/>
    </source>
</evidence>
<dbReference type="GO" id="GO:0033214">
    <property type="term" value="P:siderophore-iron import into cell"/>
    <property type="evidence" value="ECO:0007669"/>
    <property type="project" value="TreeGrafter"/>
</dbReference>
<dbReference type="GO" id="GO:0005886">
    <property type="term" value="C:plasma membrane"/>
    <property type="evidence" value="ECO:0007669"/>
    <property type="project" value="UniProtKB-SubCell"/>
</dbReference>
<keyword evidence="7 8" id="KW-0472">Membrane</keyword>
<feature type="transmembrane region" description="Helical" evidence="8">
    <location>
        <begin position="141"/>
        <end position="159"/>
    </location>
</feature>
<dbReference type="AlphaFoldDB" id="A0A917FBY2"/>
<dbReference type="FunFam" id="1.10.3470.10:FF:000001">
    <property type="entry name" value="Vitamin B12 ABC transporter permease BtuC"/>
    <property type="match status" value="1"/>
</dbReference>
<keyword evidence="4" id="KW-1003">Cell membrane</keyword>
<reference evidence="9" key="1">
    <citation type="journal article" date="2014" name="Int. J. Syst. Evol. Microbiol.">
        <title>Complete genome sequence of Corynebacterium casei LMG S-19264T (=DSM 44701T), isolated from a smear-ripened cheese.</title>
        <authorList>
            <consortium name="US DOE Joint Genome Institute (JGI-PGF)"/>
            <person name="Walter F."/>
            <person name="Albersmeier A."/>
            <person name="Kalinowski J."/>
            <person name="Ruckert C."/>
        </authorList>
    </citation>
    <scope>NUCLEOTIDE SEQUENCE</scope>
    <source>
        <strain evidence="9">CCM 7897</strain>
    </source>
</reference>
<feature type="transmembrane region" description="Helical" evidence="8">
    <location>
        <begin position="207"/>
        <end position="228"/>
    </location>
</feature>
<evidence type="ECO:0000256" key="3">
    <source>
        <dbReference type="ARBA" id="ARBA00022448"/>
    </source>
</evidence>
<dbReference type="GO" id="GO:0022857">
    <property type="term" value="F:transmembrane transporter activity"/>
    <property type="evidence" value="ECO:0007669"/>
    <property type="project" value="InterPro"/>
</dbReference>
<dbReference type="InterPro" id="IPR037294">
    <property type="entry name" value="ABC_BtuC-like"/>
</dbReference>
<keyword evidence="10" id="KW-1185">Reference proteome</keyword>
<evidence type="ECO:0000256" key="2">
    <source>
        <dbReference type="ARBA" id="ARBA00007935"/>
    </source>
</evidence>
<feature type="transmembrane region" description="Helical" evidence="8">
    <location>
        <begin position="115"/>
        <end position="135"/>
    </location>
</feature>
<comment type="caution">
    <text evidence="9">The sequence shown here is derived from an EMBL/GenBank/DDBJ whole genome shotgun (WGS) entry which is preliminary data.</text>
</comment>
<evidence type="ECO:0000256" key="8">
    <source>
        <dbReference type="SAM" id="Phobius"/>
    </source>
</evidence>
<proteinExistence type="inferred from homology"/>
<comment type="subcellular location">
    <subcellularLocation>
        <location evidence="1">Cell membrane</location>
        <topology evidence="1">Multi-pass membrane protein</topology>
    </subcellularLocation>
</comment>
<evidence type="ECO:0000313" key="9">
    <source>
        <dbReference type="EMBL" id="GGF68770.1"/>
    </source>
</evidence>
<dbReference type="InterPro" id="IPR000522">
    <property type="entry name" value="ABC_transptr_permease_BtuC"/>
</dbReference>
<dbReference type="CDD" id="cd06550">
    <property type="entry name" value="TM_ABC_iron-siderophores_like"/>
    <property type="match status" value="1"/>
</dbReference>
<accession>A0A917FBY2</accession>
<dbReference type="PANTHER" id="PTHR30472:SF24">
    <property type="entry name" value="FERRIC ENTEROBACTIN TRANSPORT SYSTEM PERMEASE PROTEIN FEPG"/>
    <property type="match status" value="1"/>
</dbReference>
<keyword evidence="5 8" id="KW-0812">Transmembrane</keyword>
<comment type="similarity">
    <text evidence="2">Belongs to the binding-protein-dependent transport system permease family. FecCD subfamily.</text>
</comment>
<dbReference type="Pfam" id="PF01032">
    <property type="entry name" value="FecCD"/>
    <property type="match status" value="1"/>
</dbReference>
<dbReference type="EMBL" id="BMCT01000004">
    <property type="protein sequence ID" value="GGF68770.1"/>
    <property type="molecule type" value="Genomic_DNA"/>
</dbReference>
<feature type="transmembrane region" description="Helical" evidence="8">
    <location>
        <begin position="258"/>
        <end position="283"/>
    </location>
</feature>
<dbReference type="PANTHER" id="PTHR30472">
    <property type="entry name" value="FERRIC ENTEROBACTIN TRANSPORT SYSTEM PERMEASE PROTEIN"/>
    <property type="match status" value="1"/>
</dbReference>
<feature type="transmembrane region" description="Helical" evidence="8">
    <location>
        <begin position="324"/>
        <end position="344"/>
    </location>
</feature>
<evidence type="ECO:0000256" key="1">
    <source>
        <dbReference type="ARBA" id="ARBA00004651"/>
    </source>
</evidence>
<dbReference type="RefSeq" id="WP_188580071.1">
    <property type="nucleotide sequence ID" value="NZ_BMCT01000004.1"/>
</dbReference>
<protein>
    <submittedName>
        <fullName evidence="9">Iron ABC transporter</fullName>
    </submittedName>
</protein>
<feature type="transmembrane region" description="Helical" evidence="8">
    <location>
        <begin position="166"/>
        <end position="187"/>
    </location>
</feature>
<evidence type="ECO:0000313" key="10">
    <source>
        <dbReference type="Proteomes" id="UP000606044"/>
    </source>
</evidence>
<keyword evidence="6 8" id="KW-1133">Transmembrane helix</keyword>